<gene>
    <name evidence="2" type="ORF">AFUS01_LOCUS42419</name>
</gene>
<evidence type="ECO:0000313" key="3">
    <source>
        <dbReference type="Proteomes" id="UP000708208"/>
    </source>
</evidence>
<dbReference type="GO" id="GO:0051056">
    <property type="term" value="P:regulation of small GTPase mediated signal transduction"/>
    <property type="evidence" value="ECO:0007669"/>
    <property type="project" value="InterPro"/>
</dbReference>
<dbReference type="Proteomes" id="UP000708208">
    <property type="component" value="Unassembled WGS sequence"/>
</dbReference>
<sequence>LVSQRNTEFQHLNSTVIPIVTPQDDILNKYQNNNFRNSRRLLSQFGYNAWDKRSSIHLLSKDEKLLRELKHLDTQRCREAHKIAVIYVAAGQEDKHSILSNTGGSEDYEDFVAGLGWEVELETHTGFMGGLLRNKTSGETAPYYAT</sequence>
<dbReference type="GO" id="GO:0005737">
    <property type="term" value="C:cytoplasm"/>
    <property type="evidence" value="ECO:0007669"/>
    <property type="project" value="TreeGrafter"/>
</dbReference>
<dbReference type="GO" id="GO:0005634">
    <property type="term" value="C:nucleus"/>
    <property type="evidence" value="ECO:0007669"/>
    <property type="project" value="InterPro"/>
</dbReference>
<comment type="caution">
    <text evidence="2">The sequence shown here is derived from an EMBL/GenBank/DDBJ whole genome shotgun (WGS) entry which is preliminary data.</text>
</comment>
<reference evidence="2" key="1">
    <citation type="submission" date="2021-06" db="EMBL/GenBank/DDBJ databases">
        <authorList>
            <person name="Hodson N. C."/>
            <person name="Mongue J. A."/>
            <person name="Jaron S. K."/>
        </authorList>
    </citation>
    <scope>NUCLEOTIDE SEQUENCE</scope>
</reference>
<feature type="non-terminal residue" evidence="2">
    <location>
        <position position="1"/>
    </location>
</feature>
<dbReference type="OrthoDB" id="19311at2759"/>
<dbReference type="PROSITE" id="PS50085">
    <property type="entry name" value="RAPGAP"/>
    <property type="match status" value="1"/>
</dbReference>
<accession>A0A8J2LJY8</accession>
<dbReference type="PANTHER" id="PTHR10063">
    <property type="entry name" value="TUBERIN"/>
    <property type="match status" value="1"/>
</dbReference>
<protein>
    <recommendedName>
        <fullName evidence="1">Rap-GAP domain-containing protein</fullName>
    </recommendedName>
</protein>
<dbReference type="InterPro" id="IPR027107">
    <property type="entry name" value="Tuberin/Ral-act_asu"/>
</dbReference>
<dbReference type="EMBL" id="CAJVCH010566745">
    <property type="protein sequence ID" value="CAG7832751.1"/>
    <property type="molecule type" value="Genomic_DNA"/>
</dbReference>
<organism evidence="2 3">
    <name type="scientific">Allacma fusca</name>
    <dbReference type="NCBI Taxonomy" id="39272"/>
    <lineage>
        <taxon>Eukaryota</taxon>
        <taxon>Metazoa</taxon>
        <taxon>Ecdysozoa</taxon>
        <taxon>Arthropoda</taxon>
        <taxon>Hexapoda</taxon>
        <taxon>Collembola</taxon>
        <taxon>Symphypleona</taxon>
        <taxon>Sminthuridae</taxon>
        <taxon>Allacma</taxon>
    </lineage>
</organism>
<feature type="domain" description="Rap-GAP" evidence="1">
    <location>
        <begin position="69"/>
        <end position="146"/>
    </location>
</feature>
<evidence type="ECO:0000259" key="1">
    <source>
        <dbReference type="PROSITE" id="PS50085"/>
    </source>
</evidence>
<dbReference type="Pfam" id="PF02145">
    <property type="entry name" value="Rap_GAP"/>
    <property type="match status" value="1"/>
</dbReference>
<proteinExistence type="predicted"/>
<name>A0A8J2LJY8_9HEXA</name>
<evidence type="ECO:0000313" key="2">
    <source>
        <dbReference type="EMBL" id="CAG7832751.1"/>
    </source>
</evidence>
<dbReference type="AlphaFoldDB" id="A0A8J2LJY8"/>
<dbReference type="PANTHER" id="PTHR10063:SF11">
    <property type="entry name" value="RHO GTPASE-ACTIVATING PROTEIN CG5521-RELATED"/>
    <property type="match status" value="1"/>
</dbReference>
<dbReference type="GO" id="GO:0005096">
    <property type="term" value="F:GTPase activator activity"/>
    <property type="evidence" value="ECO:0007669"/>
    <property type="project" value="InterPro"/>
</dbReference>
<feature type="non-terminal residue" evidence="2">
    <location>
        <position position="146"/>
    </location>
</feature>
<dbReference type="InterPro" id="IPR000331">
    <property type="entry name" value="Rap/Ran_GAP_dom"/>
</dbReference>
<keyword evidence="3" id="KW-1185">Reference proteome</keyword>